<dbReference type="InterPro" id="IPR037185">
    <property type="entry name" value="EmrE-like"/>
</dbReference>
<keyword evidence="4" id="KW-1185">Reference proteome</keyword>
<feature type="domain" description="EamA" evidence="2">
    <location>
        <begin position="6"/>
        <end position="138"/>
    </location>
</feature>
<keyword evidence="1" id="KW-0812">Transmembrane</keyword>
<feature type="transmembrane region" description="Helical" evidence="1">
    <location>
        <begin position="237"/>
        <end position="254"/>
    </location>
</feature>
<dbReference type="GO" id="GO:0016020">
    <property type="term" value="C:membrane"/>
    <property type="evidence" value="ECO:0007669"/>
    <property type="project" value="InterPro"/>
</dbReference>
<dbReference type="PANTHER" id="PTHR22911">
    <property type="entry name" value="ACYL-MALONYL CONDENSING ENZYME-RELATED"/>
    <property type="match status" value="1"/>
</dbReference>
<gene>
    <name evidence="3" type="ORF">BOO69_01410</name>
</gene>
<dbReference type="EMBL" id="CP018076">
    <property type="protein sequence ID" value="APE42215.1"/>
    <property type="molecule type" value="Genomic_DNA"/>
</dbReference>
<keyword evidence="1" id="KW-1133">Transmembrane helix</keyword>
<dbReference type="PANTHER" id="PTHR22911:SF135">
    <property type="entry name" value="BLR4310 PROTEIN"/>
    <property type="match status" value="1"/>
</dbReference>
<dbReference type="OrthoDB" id="9810239at2"/>
<feature type="domain" description="EamA" evidence="2">
    <location>
        <begin position="150"/>
        <end position="275"/>
    </location>
</feature>
<feature type="transmembrane region" description="Helical" evidence="1">
    <location>
        <begin position="153"/>
        <end position="171"/>
    </location>
</feature>
<dbReference type="RefSeq" id="WP_071969633.1">
    <property type="nucleotide sequence ID" value="NZ_CP018076.1"/>
</dbReference>
<keyword evidence="1" id="KW-0472">Membrane</keyword>
<dbReference type="STRING" id="1917485.BOO69_01410"/>
<proteinExistence type="predicted"/>
<dbReference type="SUPFAM" id="SSF103481">
    <property type="entry name" value="Multidrug resistance efflux transporter EmrE"/>
    <property type="match status" value="2"/>
</dbReference>
<feature type="transmembrane region" description="Helical" evidence="1">
    <location>
        <begin position="123"/>
        <end position="141"/>
    </location>
</feature>
<accession>A0A1J0WD16</accession>
<feature type="transmembrane region" description="Helical" evidence="1">
    <location>
        <begin position="260"/>
        <end position="282"/>
    </location>
</feature>
<feature type="transmembrane region" description="Helical" evidence="1">
    <location>
        <begin position="7"/>
        <end position="28"/>
    </location>
</feature>
<dbReference type="Proteomes" id="UP000181897">
    <property type="component" value="Chromosome"/>
</dbReference>
<feature type="transmembrane region" description="Helical" evidence="1">
    <location>
        <begin position="66"/>
        <end position="87"/>
    </location>
</feature>
<evidence type="ECO:0000259" key="2">
    <source>
        <dbReference type="Pfam" id="PF00892"/>
    </source>
</evidence>
<feature type="transmembrane region" description="Helical" evidence="1">
    <location>
        <begin position="208"/>
        <end position="225"/>
    </location>
</feature>
<sequence>MNDQLKGLLITLFGVLCIVPDSLFVRLIDAPALAIAFWRALLVGLMIAVGLMAWQGTAPFRTFLRTGWPGLIYVVAMGTTGVLFVLAVSLTSVANVVFIIASLPVFAALFSRIALGERLSPRMYLTMAAVLPGLAVIAYGSGETANASLAGDLLALAISALFAAGLTAVRLVRQVSMVPGVAMGYVLGALVILPWAQPLAMPVDQAPLVAMHAALILGSSVLLALGPRYITSAEVGLLILLESVFAPLLAWYFVGEDPGAYALLGGSIVVGALFASNLVVLARRKRRRPVTHPDRPTLH</sequence>
<protein>
    <submittedName>
        <fullName evidence="3">EamA family transporter</fullName>
    </submittedName>
</protein>
<evidence type="ECO:0000256" key="1">
    <source>
        <dbReference type="SAM" id="Phobius"/>
    </source>
</evidence>
<dbReference type="KEGG" id="suam:BOO69_01410"/>
<evidence type="ECO:0000313" key="3">
    <source>
        <dbReference type="EMBL" id="APE42215.1"/>
    </source>
</evidence>
<feature type="transmembrane region" description="Helical" evidence="1">
    <location>
        <begin position="93"/>
        <end position="111"/>
    </location>
</feature>
<dbReference type="InterPro" id="IPR000620">
    <property type="entry name" value="EamA_dom"/>
</dbReference>
<dbReference type="Pfam" id="PF00892">
    <property type="entry name" value="EamA"/>
    <property type="match status" value="2"/>
</dbReference>
<feature type="transmembrane region" description="Helical" evidence="1">
    <location>
        <begin position="178"/>
        <end position="196"/>
    </location>
</feature>
<name>A0A1J0WD16_9RHOB</name>
<feature type="transmembrane region" description="Helical" evidence="1">
    <location>
        <begin position="34"/>
        <end position="54"/>
    </location>
</feature>
<reference evidence="3 4" key="1">
    <citation type="submission" date="2016-11" db="EMBL/GenBank/DDBJ databases">
        <title>Complete genome sequence of Sulfitobacter sp. AM1-D1, a toxic bacteria associated with marine dinoflagellate Alexandrium minutum in East China Sea.</title>
        <authorList>
            <person name="Yang Q."/>
            <person name="Zhang X."/>
            <person name="Tian X."/>
        </authorList>
    </citation>
    <scope>NUCLEOTIDE SEQUENCE [LARGE SCALE GENOMIC DNA]</scope>
    <source>
        <strain evidence="3 4">AM1-D1</strain>
    </source>
</reference>
<dbReference type="AlphaFoldDB" id="A0A1J0WD16"/>
<organism evidence="3 4">
    <name type="scientific">Sulfitobacter alexandrii</name>
    <dbReference type="NCBI Taxonomy" id="1917485"/>
    <lineage>
        <taxon>Bacteria</taxon>
        <taxon>Pseudomonadati</taxon>
        <taxon>Pseudomonadota</taxon>
        <taxon>Alphaproteobacteria</taxon>
        <taxon>Rhodobacterales</taxon>
        <taxon>Roseobacteraceae</taxon>
        <taxon>Sulfitobacter</taxon>
    </lineage>
</organism>
<evidence type="ECO:0000313" key="4">
    <source>
        <dbReference type="Proteomes" id="UP000181897"/>
    </source>
</evidence>